<keyword evidence="7" id="KW-1185">Reference proteome</keyword>
<feature type="domain" description="Pectate lyase" evidence="4">
    <location>
        <begin position="38"/>
        <end position="323"/>
    </location>
</feature>
<dbReference type="InterPro" id="IPR045032">
    <property type="entry name" value="PEL"/>
</dbReference>
<evidence type="ECO:0000259" key="4">
    <source>
        <dbReference type="SMART" id="SM00656"/>
    </source>
</evidence>
<comment type="subcellular location">
    <subcellularLocation>
        <location evidence="2">Secreted</location>
    </subcellularLocation>
</comment>
<evidence type="ECO:0000256" key="3">
    <source>
        <dbReference type="SAM" id="SignalP"/>
    </source>
</evidence>
<proteinExistence type="inferred from homology"/>
<keyword evidence="1 2" id="KW-0456">Lyase</keyword>
<dbReference type="EMBL" id="CP081864">
    <property type="protein sequence ID" value="QZN96349.1"/>
    <property type="molecule type" value="Genomic_DNA"/>
</dbReference>
<dbReference type="EMBL" id="CP081864">
    <property type="protein sequence ID" value="QZN96428.1"/>
    <property type="molecule type" value="Genomic_DNA"/>
</dbReference>
<dbReference type="PANTHER" id="PTHR31683:SF18">
    <property type="entry name" value="PECTATE LYASE 21-RELATED"/>
    <property type="match status" value="1"/>
</dbReference>
<dbReference type="InterPro" id="IPR011050">
    <property type="entry name" value="Pectin_lyase_fold/virulence"/>
</dbReference>
<name>A0ABX9AMX0_9ENTR</name>
<evidence type="ECO:0000256" key="2">
    <source>
        <dbReference type="RuleBase" id="RU361173"/>
    </source>
</evidence>
<evidence type="ECO:0000256" key="1">
    <source>
        <dbReference type="ARBA" id="ARBA00023239"/>
    </source>
</evidence>
<organism evidence="6 7">
    <name type="scientific">Symbiopectobacterium purcellii</name>
    <dbReference type="NCBI Taxonomy" id="2871826"/>
    <lineage>
        <taxon>Bacteria</taxon>
        <taxon>Pseudomonadati</taxon>
        <taxon>Pseudomonadota</taxon>
        <taxon>Gammaproteobacteria</taxon>
        <taxon>Enterobacterales</taxon>
        <taxon>Enterobacteriaceae</taxon>
    </lineage>
</organism>
<reference evidence="6 7" key="1">
    <citation type="submission" date="2021-08" db="EMBL/GenBank/DDBJ databases">
        <title>Culture and genomic analysis of Symbiopectobacterium purcellii sp. nov. gen. nov., isolated from the leafhopper Empoasca decipiens.</title>
        <authorList>
            <person name="Nadal-Jimenez P."/>
            <person name="Siozios S."/>
            <person name="Halliday N."/>
            <person name="Camara M."/>
            <person name="Hurst G.D.D."/>
        </authorList>
    </citation>
    <scope>NUCLEOTIDE SEQUENCE [LARGE SCALE GENOMIC DNA]</scope>
    <source>
        <strain evidence="6 7">SyEd1</strain>
    </source>
</reference>
<dbReference type="Pfam" id="PF00544">
    <property type="entry name" value="Pectate_lyase_4"/>
    <property type="match status" value="1"/>
</dbReference>
<evidence type="ECO:0000313" key="5">
    <source>
        <dbReference type="EMBL" id="QZN96349.1"/>
    </source>
</evidence>
<keyword evidence="2" id="KW-0964">Secreted</keyword>
<comment type="similarity">
    <text evidence="2">Belongs to the polysaccharide lyase 1 family.</text>
</comment>
<dbReference type="InterPro" id="IPR002022">
    <property type="entry name" value="Pec_lyase"/>
</dbReference>
<accession>A0ABX9AMX0</accession>
<keyword evidence="2" id="KW-0624">Polysaccharide degradation</keyword>
<dbReference type="Proteomes" id="UP000825886">
    <property type="component" value="Chromosome"/>
</dbReference>
<dbReference type="RefSeq" id="WP_222159401.1">
    <property type="nucleotide sequence ID" value="NZ_CP081864.1"/>
</dbReference>
<protein>
    <recommendedName>
        <fullName evidence="4">Pectate lyase domain-containing protein</fullName>
    </recommendedName>
</protein>
<evidence type="ECO:0000313" key="7">
    <source>
        <dbReference type="Proteomes" id="UP000825886"/>
    </source>
</evidence>
<sequence>MFFLNKKLLINLSLLLASSNFSAYADDTGGYSNTVGGDSEPAVLVKTLSELEDAVYSGKHHIVIDGVIYGGAGLTTILFASTANNNTTIEGAPGGKAALENIQLKFDGELLPLGTNIENIKISNLNFYGRISDLQAMPKQVVGDNDSTKTAGINYEGISLRRVSNALITHCNIYDISDDLISITMSSDNVTLSYNHFYFNDDWVNMQPNPVWNWVGNDSDLAGERLAMLVGYNHDDSWLVTKLLHVTIHHNWIGPNMRGRPLLRGWVHVYSNYFDNSKTYSATDYNIGTDGHKYPKKQYDALQINSGSIVYSESNYFLSTNNTNKISEDSSGYSYQFFEKNNIYSSITGQSATGINFNDLPVSYSYTVTDSESVPEYVMANAGPVVVN</sequence>
<dbReference type="PANTHER" id="PTHR31683">
    <property type="entry name" value="PECTATE LYASE 18-RELATED"/>
    <property type="match status" value="1"/>
</dbReference>
<keyword evidence="2" id="KW-0119">Carbohydrate metabolism</keyword>
<feature type="chain" id="PRO_5045034065" description="Pectate lyase domain-containing protein" evidence="3">
    <location>
        <begin position="26"/>
        <end position="388"/>
    </location>
</feature>
<evidence type="ECO:0000313" key="6">
    <source>
        <dbReference type="EMBL" id="QZN96428.1"/>
    </source>
</evidence>
<dbReference type="InterPro" id="IPR012334">
    <property type="entry name" value="Pectin_lyas_fold"/>
</dbReference>
<feature type="signal peptide" evidence="3">
    <location>
        <begin position="1"/>
        <end position="25"/>
    </location>
</feature>
<dbReference type="SUPFAM" id="SSF51126">
    <property type="entry name" value="Pectin lyase-like"/>
    <property type="match status" value="1"/>
</dbReference>
<dbReference type="Gene3D" id="2.160.20.10">
    <property type="entry name" value="Single-stranded right-handed beta-helix, Pectin lyase-like"/>
    <property type="match status" value="1"/>
</dbReference>
<dbReference type="SMART" id="SM00656">
    <property type="entry name" value="Amb_all"/>
    <property type="match status" value="1"/>
</dbReference>
<gene>
    <name evidence="5" type="ORF">K6K13_02430</name>
    <name evidence="6" type="ORF">K6K13_02885</name>
</gene>
<keyword evidence="3" id="KW-0732">Signal</keyword>